<protein>
    <recommendedName>
        <fullName evidence="4">CLAVATA3/ESR (CLE)-related protein</fullName>
    </recommendedName>
</protein>
<dbReference type="Proteomes" id="UP001417504">
    <property type="component" value="Unassembled WGS sequence"/>
</dbReference>
<keyword evidence="3" id="KW-1185">Reference proteome</keyword>
<evidence type="ECO:0008006" key="4">
    <source>
        <dbReference type="Google" id="ProtNLM"/>
    </source>
</evidence>
<reference evidence="2 3" key="1">
    <citation type="submission" date="2024-01" db="EMBL/GenBank/DDBJ databases">
        <title>Genome assemblies of Stephania.</title>
        <authorList>
            <person name="Yang L."/>
        </authorList>
    </citation>
    <scope>NUCLEOTIDE SEQUENCE [LARGE SCALE GENOMIC DNA]</scope>
    <source>
        <strain evidence="2">QJT</strain>
        <tissue evidence="2">Leaf</tissue>
    </source>
</reference>
<accession>A0AAP0E2L5</accession>
<evidence type="ECO:0000256" key="1">
    <source>
        <dbReference type="SAM" id="SignalP"/>
    </source>
</evidence>
<feature type="signal peptide" evidence="1">
    <location>
        <begin position="1"/>
        <end position="24"/>
    </location>
</feature>
<proteinExistence type="predicted"/>
<dbReference type="EMBL" id="JBBNAE010000011">
    <property type="protein sequence ID" value="KAK9085476.1"/>
    <property type="molecule type" value="Genomic_DNA"/>
</dbReference>
<sequence length="76" mass="8167">MTSSNFWICLAISLILLSSNVSSGAEKLISGGNPTKSLRVLLRVVSVVVHVEQERAHKGTYQSMRLGAGGPDPQHH</sequence>
<dbReference type="AlphaFoldDB" id="A0AAP0E2L5"/>
<feature type="chain" id="PRO_5042861301" description="CLAVATA3/ESR (CLE)-related protein" evidence="1">
    <location>
        <begin position="25"/>
        <end position="76"/>
    </location>
</feature>
<name>A0AAP0E2L5_9MAGN</name>
<evidence type="ECO:0000313" key="2">
    <source>
        <dbReference type="EMBL" id="KAK9085476.1"/>
    </source>
</evidence>
<evidence type="ECO:0000313" key="3">
    <source>
        <dbReference type="Proteomes" id="UP001417504"/>
    </source>
</evidence>
<gene>
    <name evidence="2" type="ORF">Sjap_025887</name>
</gene>
<comment type="caution">
    <text evidence="2">The sequence shown here is derived from an EMBL/GenBank/DDBJ whole genome shotgun (WGS) entry which is preliminary data.</text>
</comment>
<keyword evidence="1" id="KW-0732">Signal</keyword>
<organism evidence="2 3">
    <name type="scientific">Stephania japonica</name>
    <dbReference type="NCBI Taxonomy" id="461633"/>
    <lineage>
        <taxon>Eukaryota</taxon>
        <taxon>Viridiplantae</taxon>
        <taxon>Streptophyta</taxon>
        <taxon>Embryophyta</taxon>
        <taxon>Tracheophyta</taxon>
        <taxon>Spermatophyta</taxon>
        <taxon>Magnoliopsida</taxon>
        <taxon>Ranunculales</taxon>
        <taxon>Menispermaceae</taxon>
        <taxon>Menispermoideae</taxon>
        <taxon>Cissampelideae</taxon>
        <taxon>Stephania</taxon>
    </lineage>
</organism>